<dbReference type="Proteomes" id="UP001143304">
    <property type="component" value="Unassembled WGS sequence"/>
</dbReference>
<gene>
    <name evidence="1" type="ORF">EYC82_11525</name>
</gene>
<evidence type="ECO:0000313" key="2">
    <source>
        <dbReference type="Proteomes" id="UP001143304"/>
    </source>
</evidence>
<sequence>MAPYNSIVGKRLEVSVPVIAYGINESLNPEGPVDYIELRSEIIAGPEIVFSKSLSIGTLIRIDRVLAAEVFSRTLLRYEVSVLDGRFDSDTVVIPTSGNYRNGTLGLDFAVYSEVESNL</sequence>
<keyword evidence="2" id="KW-1185">Reference proteome</keyword>
<proteinExistence type="predicted"/>
<evidence type="ECO:0000313" key="1">
    <source>
        <dbReference type="EMBL" id="MCX2977986.1"/>
    </source>
</evidence>
<dbReference type="RefSeq" id="WP_279249688.1">
    <property type="nucleotide sequence ID" value="NZ_SHNO01000001.1"/>
</dbReference>
<accession>A0ABT3T837</accession>
<name>A0ABT3T837_9GAMM</name>
<dbReference type="EMBL" id="SHNO01000001">
    <property type="protein sequence ID" value="MCX2977986.1"/>
    <property type="molecule type" value="Genomic_DNA"/>
</dbReference>
<reference evidence="1" key="1">
    <citation type="submission" date="2019-02" db="EMBL/GenBank/DDBJ databases">
        <authorList>
            <person name="Li S.-H."/>
        </authorList>
    </citation>
    <scope>NUCLEOTIDE SEQUENCE</scope>
    <source>
        <strain evidence="1">IMCC11814</strain>
    </source>
</reference>
<organism evidence="1 2">
    <name type="scientific">Candidatus Marimicrobium litorale</name>
    <dbReference type="NCBI Taxonomy" id="2518991"/>
    <lineage>
        <taxon>Bacteria</taxon>
        <taxon>Pseudomonadati</taxon>
        <taxon>Pseudomonadota</taxon>
        <taxon>Gammaproteobacteria</taxon>
        <taxon>Cellvibrionales</taxon>
        <taxon>Halieaceae</taxon>
        <taxon>Marimicrobium</taxon>
    </lineage>
</organism>
<protein>
    <submittedName>
        <fullName evidence="1">Uncharacterized protein</fullName>
    </submittedName>
</protein>
<comment type="caution">
    <text evidence="1">The sequence shown here is derived from an EMBL/GenBank/DDBJ whole genome shotgun (WGS) entry which is preliminary data.</text>
</comment>